<dbReference type="Pfam" id="PF07729">
    <property type="entry name" value="FCD"/>
    <property type="match status" value="1"/>
</dbReference>
<dbReference type="EMBL" id="CP123384">
    <property type="protein sequence ID" value="XCC94534.1"/>
    <property type="molecule type" value="Genomic_DNA"/>
</dbReference>
<name>A0AAU8AHZ9_9RHOB</name>
<protein>
    <submittedName>
        <fullName evidence="5">GntR family transcriptional regulator</fullName>
    </submittedName>
</protein>
<dbReference type="InterPro" id="IPR008920">
    <property type="entry name" value="TF_FadR/GntR_C"/>
</dbReference>
<evidence type="ECO:0000259" key="4">
    <source>
        <dbReference type="SMART" id="SM00895"/>
    </source>
</evidence>
<dbReference type="PANTHER" id="PTHR43537:SF5">
    <property type="entry name" value="UXU OPERON TRANSCRIPTIONAL REGULATOR"/>
    <property type="match status" value="1"/>
</dbReference>
<evidence type="ECO:0000313" key="5">
    <source>
        <dbReference type="EMBL" id="XCC94534.1"/>
    </source>
</evidence>
<evidence type="ECO:0000256" key="3">
    <source>
        <dbReference type="ARBA" id="ARBA00023163"/>
    </source>
</evidence>
<keyword evidence="1" id="KW-0805">Transcription regulation</keyword>
<keyword evidence="2" id="KW-0238">DNA-binding</keyword>
<reference evidence="5" key="1">
    <citation type="submission" date="2023-02" db="EMBL/GenBank/DDBJ databases">
        <title>Description and genomic characterization of Salipiger bruguierae sp. nov., isolated from the sediment of mangrove plant Bruguiera sexangula.</title>
        <authorList>
            <person name="Long M."/>
        </authorList>
    </citation>
    <scope>NUCLEOTIDE SEQUENCE</scope>
    <source>
        <strain evidence="5">H15</strain>
    </source>
</reference>
<dbReference type="GO" id="GO:0003677">
    <property type="term" value="F:DNA binding"/>
    <property type="evidence" value="ECO:0007669"/>
    <property type="project" value="UniProtKB-KW"/>
</dbReference>
<feature type="domain" description="GntR C-terminal" evidence="4">
    <location>
        <begin position="60"/>
        <end position="182"/>
    </location>
</feature>
<gene>
    <name evidence="5" type="ORF">PVT71_04760</name>
</gene>
<dbReference type="Gene3D" id="1.20.120.530">
    <property type="entry name" value="GntR ligand-binding domain-like"/>
    <property type="match status" value="1"/>
</dbReference>
<dbReference type="InterPro" id="IPR011711">
    <property type="entry name" value="GntR_C"/>
</dbReference>
<dbReference type="SMART" id="SM00895">
    <property type="entry name" value="FCD"/>
    <property type="match status" value="1"/>
</dbReference>
<dbReference type="RefSeq" id="WP_353473357.1">
    <property type="nucleotide sequence ID" value="NZ_CP123384.1"/>
</dbReference>
<evidence type="ECO:0000256" key="1">
    <source>
        <dbReference type="ARBA" id="ARBA00023015"/>
    </source>
</evidence>
<accession>A0AAU8AHZ9</accession>
<dbReference type="PANTHER" id="PTHR43537">
    <property type="entry name" value="TRANSCRIPTIONAL REGULATOR, GNTR FAMILY"/>
    <property type="match status" value="1"/>
</dbReference>
<keyword evidence="3" id="KW-0804">Transcription</keyword>
<organism evidence="5">
    <name type="scientific">Alloyangia sp. H15</name>
    <dbReference type="NCBI Taxonomy" id="3029062"/>
    <lineage>
        <taxon>Bacteria</taxon>
        <taxon>Pseudomonadati</taxon>
        <taxon>Pseudomonadota</taxon>
        <taxon>Alphaproteobacteria</taxon>
        <taxon>Rhodobacterales</taxon>
        <taxon>Roseobacteraceae</taxon>
        <taxon>Alloyangia</taxon>
    </lineage>
</organism>
<proteinExistence type="predicted"/>
<sequence>MRNLIPAGTPILMTRVAEENASTPEAVSGAFALLHEHRLAVRSAPDRVTVLPISEGQLRDACFLREQAEVEIVRIVAGNADSDFLGELREQIQRQKVVGLRSPRDLLRLDDRFHLTLAERAGFGSIWPQLESWKLCTDRVRHTVEESLDPELMISQHSAIVDRIAMGDAEGAAAAMRYHVCGVLRQVPEYRLSHKALLAD</sequence>
<evidence type="ECO:0000256" key="2">
    <source>
        <dbReference type="ARBA" id="ARBA00023125"/>
    </source>
</evidence>
<dbReference type="AlphaFoldDB" id="A0AAU8AHZ9"/>
<dbReference type="SUPFAM" id="SSF48008">
    <property type="entry name" value="GntR ligand-binding domain-like"/>
    <property type="match status" value="1"/>
</dbReference>